<accession>A0A1I2RXM9</accession>
<protein>
    <submittedName>
        <fullName evidence="7">Choline dehydrogenase</fullName>
    </submittedName>
</protein>
<comment type="similarity">
    <text evidence="2">Belongs to the GMC oxidoreductase family.</text>
</comment>
<organism evidence="7 8">
    <name type="scientific">Methylobacterium gossipiicola</name>
    <dbReference type="NCBI Taxonomy" id="582675"/>
    <lineage>
        <taxon>Bacteria</taxon>
        <taxon>Pseudomonadati</taxon>
        <taxon>Pseudomonadota</taxon>
        <taxon>Alphaproteobacteria</taxon>
        <taxon>Hyphomicrobiales</taxon>
        <taxon>Methylobacteriaceae</taxon>
        <taxon>Methylobacterium</taxon>
    </lineage>
</organism>
<dbReference type="AlphaFoldDB" id="A0A1I2RXM9"/>
<evidence type="ECO:0000313" key="8">
    <source>
        <dbReference type="Proteomes" id="UP000199229"/>
    </source>
</evidence>
<proteinExistence type="inferred from homology"/>
<gene>
    <name evidence="7" type="ORF">SAMN05192565_103236</name>
</gene>
<dbReference type="PANTHER" id="PTHR42784">
    <property type="entry name" value="PYRANOSE 2-OXIDASE"/>
    <property type="match status" value="1"/>
</dbReference>
<evidence type="ECO:0000256" key="3">
    <source>
        <dbReference type="ARBA" id="ARBA00022630"/>
    </source>
</evidence>
<dbReference type="STRING" id="582675.SAMN05192565_103236"/>
<feature type="domain" description="Glucose-methanol-choline oxidoreductase C-terminal" evidence="6">
    <location>
        <begin position="410"/>
        <end position="535"/>
    </location>
</feature>
<dbReference type="Gene3D" id="3.50.50.60">
    <property type="entry name" value="FAD/NAD(P)-binding domain"/>
    <property type="match status" value="2"/>
</dbReference>
<reference evidence="8" key="1">
    <citation type="submission" date="2016-10" db="EMBL/GenBank/DDBJ databases">
        <authorList>
            <person name="Varghese N."/>
            <person name="Submissions S."/>
        </authorList>
    </citation>
    <scope>NUCLEOTIDE SEQUENCE [LARGE SCALE GENOMIC DNA]</scope>
    <source>
        <strain evidence="8">Gh-105</strain>
    </source>
</reference>
<dbReference type="PRINTS" id="PR00420">
    <property type="entry name" value="RNGMNOXGNASE"/>
</dbReference>
<sequence length="547" mass="59955">MILNQAELGAAGAYDVAIVGGGTAGLIVAHALSGKGLRVVVLEGGGLQRQARSQDLYGGQVSEPEIHPELTSYRVRAVGGTSRIWGGRVIPFDPIDFEARPWVPGSGWPFGFETLEPYYERAMQVLEAGRYDYAPETALPNGRREFAPGIDGPHVTTTLERFSKPTNLWRRHGAVLTGAADVHVVLDATVTALRLRPDGGGLSHLEVKDPDGILRTVRARATVLALGALETARLLLASNDVHAAGIGNAHDQVGRNYMSHLCTTAGTLSFAGRATDIAYDYERDPDGIYVRRRLWLNAEAQRRFGLLNTTFRTHLPDAGNPDHGNAILSAMYLFKSFVLSEYARKFSERRADAGGHLRHCANILRQPLRIARFGRTWLTDRILAERKLPSVVLGSANNRYVLEFHAEQAPNPDSRVTLTDRCDRLGMPQLKVDWRLCALDFDSIKGAYRLLAAELARSGVGRLDYDEDELIARTRRHGIVGGHQIGTTRMADDPRQGVVDRDCRVHGTSDLYVASASVFPSSGQANPTHTIAALGLRLSERLVEVLR</sequence>
<keyword evidence="3" id="KW-0285">Flavoprotein</keyword>
<keyword evidence="4" id="KW-0274">FAD</keyword>
<keyword evidence="8" id="KW-1185">Reference proteome</keyword>
<dbReference type="OrthoDB" id="9798604at2"/>
<keyword evidence="5" id="KW-0560">Oxidoreductase</keyword>
<dbReference type="InterPro" id="IPR036188">
    <property type="entry name" value="FAD/NAD-bd_sf"/>
</dbReference>
<dbReference type="Pfam" id="PF05199">
    <property type="entry name" value="GMC_oxred_C"/>
    <property type="match status" value="1"/>
</dbReference>
<dbReference type="PANTHER" id="PTHR42784:SF1">
    <property type="entry name" value="PYRANOSE 2-OXIDASE"/>
    <property type="match status" value="1"/>
</dbReference>
<evidence type="ECO:0000256" key="1">
    <source>
        <dbReference type="ARBA" id="ARBA00001974"/>
    </source>
</evidence>
<name>A0A1I2RXM9_9HYPH</name>
<dbReference type="InterPro" id="IPR051473">
    <property type="entry name" value="P2Ox-like"/>
</dbReference>
<dbReference type="Proteomes" id="UP000199229">
    <property type="component" value="Unassembled WGS sequence"/>
</dbReference>
<evidence type="ECO:0000256" key="5">
    <source>
        <dbReference type="ARBA" id="ARBA00023002"/>
    </source>
</evidence>
<dbReference type="SUPFAM" id="SSF51905">
    <property type="entry name" value="FAD/NAD(P)-binding domain"/>
    <property type="match status" value="1"/>
</dbReference>
<dbReference type="GO" id="GO:0016614">
    <property type="term" value="F:oxidoreductase activity, acting on CH-OH group of donors"/>
    <property type="evidence" value="ECO:0007669"/>
    <property type="project" value="InterPro"/>
</dbReference>
<dbReference type="RefSeq" id="WP_091969296.1">
    <property type="nucleotide sequence ID" value="NZ_FOPM01000003.1"/>
</dbReference>
<evidence type="ECO:0000256" key="2">
    <source>
        <dbReference type="ARBA" id="ARBA00010790"/>
    </source>
</evidence>
<dbReference type="InterPro" id="IPR007867">
    <property type="entry name" value="GMC_OxRtase_C"/>
</dbReference>
<dbReference type="EMBL" id="FOPM01000003">
    <property type="protein sequence ID" value="SFG45318.1"/>
    <property type="molecule type" value="Genomic_DNA"/>
</dbReference>
<evidence type="ECO:0000256" key="4">
    <source>
        <dbReference type="ARBA" id="ARBA00022827"/>
    </source>
</evidence>
<comment type="cofactor">
    <cofactor evidence="1">
        <name>FAD</name>
        <dbReference type="ChEBI" id="CHEBI:57692"/>
    </cofactor>
</comment>
<evidence type="ECO:0000313" key="7">
    <source>
        <dbReference type="EMBL" id="SFG45318.1"/>
    </source>
</evidence>
<evidence type="ECO:0000259" key="6">
    <source>
        <dbReference type="Pfam" id="PF05199"/>
    </source>
</evidence>